<proteinExistence type="predicted"/>
<dbReference type="EMBL" id="KN837201">
    <property type="protein sequence ID" value="KIJ34272.1"/>
    <property type="molecule type" value="Genomic_DNA"/>
</dbReference>
<feature type="chain" id="PRO_5007394508" description="Phosphoglycerate mutase family protein" evidence="1">
    <location>
        <begin position="19"/>
        <end position="184"/>
    </location>
</feature>
<dbReference type="Proteomes" id="UP000054279">
    <property type="component" value="Unassembled WGS sequence"/>
</dbReference>
<dbReference type="GO" id="GO:0003824">
    <property type="term" value="F:catalytic activity"/>
    <property type="evidence" value="ECO:0007669"/>
    <property type="project" value="InterPro"/>
</dbReference>
<dbReference type="OrthoDB" id="425925at2759"/>
<dbReference type="InterPro" id="IPR001345">
    <property type="entry name" value="PG/BPGM_mutase_AS"/>
</dbReference>
<dbReference type="AlphaFoldDB" id="A0A0C9UY93"/>
<evidence type="ECO:0000313" key="2">
    <source>
        <dbReference type="EMBL" id="KIJ25481.1"/>
    </source>
</evidence>
<dbReference type="HOGENOM" id="CLU_085795_3_1_1"/>
<reference evidence="3 4" key="1">
    <citation type="submission" date="2014-06" db="EMBL/GenBank/DDBJ databases">
        <title>Evolutionary Origins and Diversification of the Mycorrhizal Mutualists.</title>
        <authorList>
            <consortium name="DOE Joint Genome Institute"/>
            <consortium name="Mycorrhizal Genomics Consortium"/>
            <person name="Kohler A."/>
            <person name="Kuo A."/>
            <person name="Nagy L.G."/>
            <person name="Floudas D."/>
            <person name="Copeland A."/>
            <person name="Barry K.W."/>
            <person name="Cichocki N."/>
            <person name="Veneault-Fourrey C."/>
            <person name="LaButti K."/>
            <person name="Lindquist E.A."/>
            <person name="Lipzen A."/>
            <person name="Lundell T."/>
            <person name="Morin E."/>
            <person name="Murat C."/>
            <person name="Riley R."/>
            <person name="Ohm R."/>
            <person name="Sun H."/>
            <person name="Tunlid A."/>
            <person name="Henrissat B."/>
            <person name="Grigoriev I.V."/>
            <person name="Hibbett D.S."/>
            <person name="Martin F."/>
        </authorList>
    </citation>
    <scope>NUCLEOTIDE SEQUENCE [LARGE SCALE GENOMIC DNA]</scope>
    <source>
        <strain evidence="3 4">SS14</strain>
    </source>
</reference>
<evidence type="ECO:0000313" key="3">
    <source>
        <dbReference type="EMBL" id="KIJ34272.1"/>
    </source>
</evidence>
<evidence type="ECO:0008006" key="5">
    <source>
        <dbReference type="Google" id="ProtNLM"/>
    </source>
</evidence>
<feature type="signal peptide" evidence="1">
    <location>
        <begin position="1"/>
        <end position="18"/>
    </location>
</feature>
<dbReference type="EMBL" id="KN837413">
    <property type="protein sequence ID" value="KIJ25481.1"/>
    <property type="molecule type" value="Genomic_DNA"/>
</dbReference>
<keyword evidence="1" id="KW-0732">Signal</keyword>
<evidence type="ECO:0000313" key="4">
    <source>
        <dbReference type="Proteomes" id="UP000054279"/>
    </source>
</evidence>
<organism evidence="3 4">
    <name type="scientific">Sphaerobolus stellatus (strain SS14)</name>
    <dbReference type="NCBI Taxonomy" id="990650"/>
    <lineage>
        <taxon>Eukaryota</taxon>
        <taxon>Fungi</taxon>
        <taxon>Dikarya</taxon>
        <taxon>Basidiomycota</taxon>
        <taxon>Agaricomycotina</taxon>
        <taxon>Agaricomycetes</taxon>
        <taxon>Phallomycetidae</taxon>
        <taxon>Geastrales</taxon>
        <taxon>Sphaerobolaceae</taxon>
        <taxon>Sphaerobolus</taxon>
    </lineage>
</organism>
<gene>
    <name evidence="3" type="ORF">M422DRAFT_70226</name>
    <name evidence="2" type="ORF">M422DRAFT_77097</name>
</gene>
<name>A0A0C9UY93_SPHS4</name>
<accession>A0A0C9UY93</accession>
<sequence length="184" mass="20445">MLGFQACLHILLLALVIAASPSLLSKRINNTIYLIRHGEKPPNDGIGLSSRGQERAECVADIFGSFSEFNVGYILAQEPKDDGHRRRPVDTVTPLAEDLGLMVDTTCDRDDPQCVVDAVMNFASHSSADILICWEHKALRDILKALGVAKPMRYPHHRFDLIYTVHKGKLVSHDRSEECPGLDD</sequence>
<dbReference type="PROSITE" id="PS00175">
    <property type="entry name" value="PG_MUTASE"/>
    <property type="match status" value="1"/>
</dbReference>
<keyword evidence="4" id="KW-1185">Reference proteome</keyword>
<evidence type="ECO:0000256" key="1">
    <source>
        <dbReference type="SAM" id="SignalP"/>
    </source>
</evidence>
<protein>
    <recommendedName>
        <fullName evidence="5">Phosphoglycerate mutase family protein</fullName>
    </recommendedName>
</protein>